<protein>
    <submittedName>
        <fullName evidence="1">Uncharacterized protein</fullName>
    </submittedName>
</protein>
<dbReference type="STRING" id="221988.MS1155"/>
<sequence length="44" mass="4900">MSVRAYCMYYVSLYLSPKRLKTAYVVVVTVAAVKKVVINKSGLS</sequence>
<reference evidence="1 2" key="1">
    <citation type="journal article" date="2004" name="Nat. Biotechnol.">
        <title>The genome sequence of the capnophilic rumen bacterium Mannheimia succiniciproducens.</title>
        <authorList>
            <person name="Hong S.H."/>
            <person name="Kim J.S."/>
            <person name="Lee S.Y."/>
            <person name="In Y.H."/>
            <person name="Choi S.S."/>
            <person name="Rih J.-K."/>
            <person name="Kim C.H."/>
            <person name="Jeong H."/>
            <person name="Hur C.G."/>
            <person name="Kim J.J."/>
        </authorList>
    </citation>
    <scope>NUCLEOTIDE SEQUENCE [LARGE SCALE GENOMIC DNA]</scope>
    <source>
        <strain evidence="2">KCTC 0769BP / MBEL55E</strain>
    </source>
</reference>
<name>Q65TE8_MANSM</name>
<evidence type="ECO:0000313" key="2">
    <source>
        <dbReference type="Proteomes" id="UP000000607"/>
    </source>
</evidence>
<dbReference type="EMBL" id="AE016827">
    <property type="protein sequence ID" value="AAU37762.1"/>
    <property type="molecule type" value="Genomic_DNA"/>
</dbReference>
<accession>Q65TE8</accession>
<gene>
    <name evidence="1" type="ordered locus">MS1155</name>
</gene>
<dbReference type="KEGG" id="msu:MS1155"/>
<evidence type="ECO:0000313" key="1">
    <source>
        <dbReference type="EMBL" id="AAU37762.1"/>
    </source>
</evidence>
<dbReference type="HOGENOM" id="CLU_3218324_0_0_6"/>
<dbReference type="AlphaFoldDB" id="Q65TE8"/>
<organism evidence="1 2">
    <name type="scientific">Mannheimia succiniciproducens (strain KCTC 0769BP / MBEL55E)</name>
    <dbReference type="NCBI Taxonomy" id="221988"/>
    <lineage>
        <taxon>Bacteria</taxon>
        <taxon>Pseudomonadati</taxon>
        <taxon>Pseudomonadota</taxon>
        <taxon>Gammaproteobacteria</taxon>
        <taxon>Pasteurellales</taxon>
        <taxon>Pasteurellaceae</taxon>
        <taxon>Basfia</taxon>
    </lineage>
</organism>
<keyword evidence="2" id="KW-1185">Reference proteome</keyword>
<dbReference type="Proteomes" id="UP000000607">
    <property type="component" value="Chromosome"/>
</dbReference>
<proteinExistence type="predicted"/>